<dbReference type="InterPro" id="IPR028037">
    <property type="entry name" value="Antitoxin_Rv0909/MT0933"/>
</dbReference>
<dbReference type="AlphaFoldDB" id="A0A7X5TUB5"/>
<evidence type="ECO:0000313" key="2">
    <source>
        <dbReference type="Proteomes" id="UP000541033"/>
    </source>
</evidence>
<reference evidence="1 2" key="1">
    <citation type="submission" date="2020-02" db="EMBL/GenBank/DDBJ databases">
        <title>Sequencing the genomes of 1000 actinobacteria strains.</title>
        <authorList>
            <person name="Klenk H.-P."/>
        </authorList>
    </citation>
    <scope>NUCLEOTIDE SEQUENCE [LARGE SCALE GENOMIC DNA]</scope>
    <source>
        <strain evidence="1 2">DSM 27960</strain>
    </source>
</reference>
<evidence type="ECO:0008006" key="3">
    <source>
        <dbReference type="Google" id="ProtNLM"/>
    </source>
</evidence>
<dbReference type="EMBL" id="JAAMOX010000002">
    <property type="protein sequence ID" value="NIH54218.1"/>
    <property type="molecule type" value="Genomic_DNA"/>
</dbReference>
<dbReference type="RefSeq" id="WP_167150624.1">
    <property type="nucleotide sequence ID" value="NZ_JAAMOX010000002.1"/>
</dbReference>
<dbReference type="Pfam" id="PF14013">
    <property type="entry name" value="MT0933_antitox"/>
    <property type="match status" value="1"/>
</dbReference>
<dbReference type="Proteomes" id="UP000541033">
    <property type="component" value="Unassembled WGS sequence"/>
</dbReference>
<comment type="caution">
    <text evidence="1">The sequence shown here is derived from an EMBL/GenBank/DDBJ whole genome shotgun (WGS) entry which is preliminary data.</text>
</comment>
<protein>
    <recommendedName>
        <fullName evidence="3">Antitoxin</fullName>
    </recommendedName>
</protein>
<gene>
    <name evidence="1" type="ORF">FHX76_002114</name>
</gene>
<keyword evidence="2" id="KW-1185">Reference proteome</keyword>
<accession>A0A7X5TUB5</accession>
<organism evidence="1 2">
    <name type="scientific">Lysinibacter cavernae</name>
    <dbReference type="NCBI Taxonomy" id="1640652"/>
    <lineage>
        <taxon>Bacteria</taxon>
        <taxon>Bacillati</taxon>
        <taxon>Actinomycetota</taxon>
        <taxon>Actinomycetes</taxon>
        <taxon>Micrococcales</taxon>
        <taxon>Microbacteriaceae</taxon>
        <taxon>Lysinibacter</taxon>
    </lineage>
</organism>
<evidence type="ECO:0000313" key="1">
    <source>
        <dbReference type="EMBL" id="NIH54218.1"/>
    </source>
</evidence>
<sequence length="71" mass="7841">MSTDDLFKKAQDFVTENKDKIAETFKSEKAEDISDKLLDTAEGLVNKATGDKFADKVSDVKSNIDKNVGNQ</sequence>
<proteinExistence type="predicted"/>
<name>A0A7X5TUB5_9MICO</name>